<dbReference type="Gene3D" id="1.25.40.430">
    <property type="match status" value="1"/>
</dbReference>
<dbReference type="GO" id="GO:0005524">
    <property type="term" value="F:ATP binding"/>
    <property type="evidence" value="ECO:0007669"/>
    <property type="project" value="InterPro"/>
</dbReference>
<evidence type="ECO:0008006" key="10">
    <source>
        <dbReference type="Google" id="ProtNLM"/>
    </source>
</evidence>
<feature type="region of interest" description="Disordered" evidence="5">
    <location>
        <begin position="1"/>
        <end position="22"/>
    </location>
</feature>
<evidence type="ECO:0000256" key="5">
    <source>
        <dbReference type="SAM" id="MobiDB-lite"/>
    </source>
</evidence>
<comment type="subcellular location">
    <subcellularLocation>
        <location evidence="1">Chromosome</location>
        <location evidence="1">Centromere</location>
        <location evidence="1">Kinetochore</location>
    </subcellularLocation>
</comment>
<dbReference type="Pfam" id="PF00069">
    <property type="entry name" value="Pkinase"/>
    <property type="match status" value="1"/>
</dbReference>
<dbReference type="SMART" id="SM00220">
    <property type="entry name" value="S_TKc"/>
    <property type="match status" value="1"/>
</dbReference>
<dbReference type="GO" id="GO:0051754">
    <property type="term" value="P:meiotic sister chromatid cohesion, centromeric"/>
    <property type="evidence" value="ECO:0007669"/>
    <property type="project" value="TreeGrafter"/>
</dbReference>
<feature type="domain" description="BUB1 N-terminal" evidence="7">
    <location>
        <begin position="30"/>
        <end position="191"/>
    </location>
</feature>
<dbReference type="EMBL" id="JADCNL010000006">
    <property type="protein sequence ID" value="KAG0477344.1"/>
    <property type="molecule type" value="Genomic_DNA"/>
</dbReference>
<comment type="caution">
    <text evidence="8">The sequence shown here is derived from an EMBL/GenBank/DDBJ whole genome shotgun (WGS) entry which is preliminary data.</text>
</comment>
<evidence type="ECO:0000313" key="8">
    <source>
        <dbReference type="EMBL" id="KAG0477344.1"/>
    </source>
</evidence>
<dbReference type="InterPro" id="IPR015661">
    <property type="entry name" value="Bub1/Mad3"/>
</dbReference>
<dbReference type="InterPro" id="IPR011009">
    <property type="entry name" value="Kinase-like_dom_sf"/>
</dbReference>
<dbReference type="SMART" id="SM00777">
    <property type="entry name" value="Mad3_BUB1_I"/>
    <property type="match status" value="1"/>
</dbReference>
<keyword evidence="2" id="KW-0158">Chromosome</keyword>
<dbReference type="PANTHER" id="PTHR14030:SF4">
    <property type="entry name" value="BUB1 KINASE, ISOFORM A-RELATED"/>
    <property type="match status" value="1"/>
</dbReference>
<keyword evidence="3" id="KW-0995">Kinetochore</keyword>
<keyword evidence="9" id="KW-1185">Reference proteome</keyword>
<dbReference type="InterPro" id="IPR000719">
    <property type="entry name" value="Prot_kinase_dom"/>
</dbReference>
<keyword evidence="4" id="KW-0137">Centromere</keyword>
<sequence length="636" mass="73275">MSEYDMVESSRRSEPEAASAVRGSTKQNVLSVKLNAHLSPRTFADPLYPWLTSIRQALDEFRNNAEGGGDRLRILLESCVSNFSDHEQYRNDDRFLKICILYGDTIEDFKKVFEMMVAKGIGEGQSMLYEAYAAYHIAKGDLLEANNAYKLGILRNAHPIERLKKIYSLFQKQVNEFVQNAALEPQEQLYVDPWATSVRDGYLEKMESDLKKCVGYHSSNKVYSGKVSLSSLQSRSRNKILELGGKMYQIKGCSGRGAFAQVYKVLVDGNPDDVVALKIQRPAFPWEFYMYRQLDERIPSEERSYFGVAHKMHIFADSSILVTDYLSHGTLQGVINSHLVKQNVMDEVLCIHYTVEMLRMLQTLHSVGLIHGDFKPDNLLVRYAREDLSEDGFINRTGHWGDQGLCLVDWGRGIDLNLFPFGTKFVGDSQTSGFRCVEMQEKQPWMYQVDTYGLCVIVHMMLFGSYMDLQKKAKENGGYYYQPRKPFKRYWRVELWSNLFSSLLNTNGSSECDVELLESLRKPFECYLCSNRQLICKLKQLLARQNLPFAEPDDDQKLGKLMAASFEGWLYLDIWRVELWSNLFSSLLNTNDSSECDVELLENLRKPFECYLCSNRQLICKLKQLLARQKSSFCRT</sequence>
<feature type="domain" description="Protein kinase" evidence="6">
    <location>
        <begin position="248"/>
        <end position="570"/>
    </location>
</feature>
<dbReference type="InterPro" id="IPR008271">
    <property type="entry name" value="Ser/Thr_kinase_AS"/>
</dbReference>
<dbReference type="PROSITE" id="PS50011">
    <property type="entry name" value="PROTEIN_KINASE_DOM"/>
    <property type="match status" value="1"/>
</dbReference>
<dbReference type="GO" id="GO:0007094">
    <property type="term" value="P:mitotic spindle assembly checkpoint signaling"/>
    <property type="evidence" value="ECO:0007669"/>
    <property type="project" value="InterPro"/>
</dbReference>
<dbReference type="PROSITE" id="PS51489">
    <property type="entry name" value="BUB1_N"/>
    <property type="match status" value="1"/>
</dbReference>
<name>A0A835QW85_VANPL</name>
<dbReference type="SUPFAM" id="SSF56112">
    <property type="entry name" value="Protein kinase-like (PK-like)"/>
    <property type="match status" value="1"/>
</dbReference>
<accession>A0A835QW85</accession>
<evidence type="ECO:0000256" key="3">
    <source>
        <dbReference type="ARBA" id="ARBA00022838"/>
    </source>
</evidence>
<evidence type="ECO:0000256" key="1">
    <source>
        <dbReference type="ARBA" id="ARBA00004629"/>
    </source>
</evidence>
<organism evidence="8 9">
    <name type="scientific">Vanilla planifolia</name>
    <name type="common">Vanilla</name>
    <dbReference type="NCBI Taxonomy" id="51239"/>
    <lineage>
        <taxon>Eukaryota</taxon>
        <taxon>Viridiplantae</taxon>
        <taxon>Streptophyta</taxon>
        <taxon>Embryophyta</taxon>
        <taxon>Tracheophyta</taxon>
        <taxon>Spermatophyta</taxon>
        <taxon>Magnoliopsida</taxon>
        <taxon>Liliopsida</taxon>
        <taxon>Asparagales</taxon>
        <taxon>Orchidaceae</taxon>
        <taxon>Vanilloideae</taxon>
        <taxon>Vanilleae</taxon>
        <taxon>Vanilla</taxon>
    </lineage>
</organism>
<dbReference type="GO" id="GO:0032991">
    <property type="term" value="C:protein-containing complex"/>
    <property type="evidence" value="ECO:0007669"/>
    <property type="project" value="UniProtKB-ARBA"/>
</dbReference>
<dbReference type="GO" id="GO:0000776">
    <property type="term" value="C:kinetochore"/>
    <property type="evidence" value="ECO:0007669"/>
    <property type="project" value="UniProtKB-KW"/>
</dbReference>
<evidence type="ECO:0000259" key="6">
    <source>
        <dbReference type="PROSITE" id="PS50011"/>
    </source>
</evidence>
<dbReference type="GO" id="GO:0004672">
    <property type="term" value="F:protein kinase activity"/>
    <property type="evidence" value="ECO:0007669"/>
    <property type="project" value="InterPro"/>
</dbReference>
<protein>
    <recommendedName>
        <fullName evidence="10">Mitotic checkpoint serine/threonine-protein kinase BUB1</fullName>
    </recommendedName>
</protein>
<dbReference type="PROSITE" id="PS00108">
    <property type="entry name" value="PROTEIN_KINASE_ST"/>
    <property type="match status" value="1"/>
</dbReference>
<dbReference type="Proteomes" id="UP000636800">
    <property type="component" value="Chromosome 6"/>
</dbReference>
<gene>
    <name evidence="8" type="ORF">HPP92_014185</name>
</gene>
<evidence type="ECO:0000256" key="4">
    <source>
        <dbReference type="ARBA" id="ARBA00023328"/>
    </source>
</evidence>
<dbReference type="AlphaFoldDB" id="A0A835QW85"/>
<evidence type="ECO:0000256" key="2">
    <source>
        <dbReference type="ARBA" id="ARBA00022454"/>
    </source>
</evidence>
<dbReference type="Gene3D" id="1.10.510.10">
    <property type="entry name" value="Transferase(Phosphotransferase) domain 1"/>
    <property type="match status" value="1"/>
</dbReference>
<dbReference type="PANTHER" id="PTHR14030">
    <property type="entry name" value="MITOTIC CHECKPOINT SERINE/THREONINE-PROTEIN KINASE BUB1"/>
    <property type="match status" value="1"/>
</dbReference>
<reference evidence="8 9" key="1">
    <citation type="journal article" date="2020" name="Nat. Food">
        <title>A phased Vanilla planifolia genome enables genetic improvement of flavour and production.</title>
        <authorList>
            <person name="Hasing T."/>
            <person name="Tang H."/>
            <person name="Brym M."/>
            <person name="Khazi F."/>
            <person name="Huang T."/>
            <person name="Chambers A.H."/>
        </authorList>
    </citation>
    <scope>NUCLEOTIDE SEQUENCE [LARGE SCALE GENOMIC DNA]</scope>
    <source>
        <tissue evidence="8">Leaf</tissue>
    </source>
</reference>
<evidence type="ECO:0000313" key="9">
    <source>
        <dbReference type="Proteomes" id="UP000636800"/>
    </source>
</evidence>
<dbReference type="Pfam" id="PF08311">
    <property type="entry name" value="Mad3_BUB1_I"/>
    <property type="match status" value="1"/>
</dbReference>
<dbReference type="OrthoDB" id="14252at2759"/>
<dbReference type="InterPro" id="IPR013212">
    <property type="entry name" value="Mad3/Bub1_I"/>
</dbReference>
<evidence type="ECO:0000259" key="7">
    <source>
        <dbReference type="PROSITE" id="PS51489"/>
    </source>
</evidence>
<proteinExistence type="predicted"/>